<evidence type="ECO:0008006" key="3">
    <source>
        <dbReference type="Google" id="ProtNLM"/>
    </source>
</evidence>
<protein>
    <recommendedName>
        <fullName evidence="3">Lipoprotein</fullName>
    </recommendedName>
</protein>
<dbReference type="RefSeq" id="WP_378484126.1">
    <property type="nucleotide sequence ID" value="NZ_JBHUFB010000007.1"/>
</dbReference>
<accession>A0ABW4NZH1</accession>
<name>A0ABW4NZH1_9NOCA</name>
<gene>
    <name evidence="1" type="ORF">ACFSJG_05170</name>
</gene>
<evidence type="ECO:0000313" key="1">
    <source>
        <dbReference type="EMBL" id="MFD1811595.1"/>
    </source>
</evidence>
<sequence>MTDSLSFAPVPGWNVDSGFRVGQHGASDSVPRVALTRGNVTFSVDADTFDGTPSELLSQIDAVSAATSGNSVLAMSSPPQPVTTTGGLSGVQVRFDTPSAAGSVTTFVVDGTGLRVQVVGPPDQIADRGQEIDAMLTGIGTTEGDGQ</sequence>
<proteinExistence type="predicted"/>
<reference evidence="2" key="1">
    <citation type="journal article" date="2019" name="Int. J. Syst. Evol. Microbiol.">
        <title>The Global Catalogue of Microorganisms (GCM) 10K type strain sequencing project: providing services to taxonomists for standard genome sequencing and annotation.</title>
        <authorList>
            <consortium name="The Broad Institute Genomics Platform"/>
            <consortium name="The Broad Institute Genome Sequencing Center for Infectious Disease"/>
            <person name="Wu L."/>
            <person name="Ma J."/>
        </authorList>
    </citation>
    <scope>NUCLEOTIDE SEQUENCE [LARGE SCALE GENOMIC DNA]</scope>
    <source>
        <strain evidence="2">DT72</strain>
    </source>
</reference>
<evidence type="ECO:0000313" key="2">
    <source>
        <dbReference type="Proteomes" id="UP001597286"/>
    </source>
</evidence>
<dbReference type="EMBL" id="JBHUFB010000007">
    <property type="protein sequence ID" value="MFD1811595.1"/>
    <property type="molecule type" value="Genomic_DNA"/>
</dbReference>
<comment type="caution">
    <text evidence="1">The sequence shown here is derived from an EMBL/GenBank/DDBJ whole genome shotgun (WGS) entry which is preliminary data.</text>
</comment>
<organism evidence="1 2">
    <name type="scientific">Rhodococcus gannanensis</name>
    <dbReference type="NCBI Taxonomy" id="1960308"/>
    <lineage>
        <taxon>Bacteria</taxon>
        <taxon>Bacillati</taxon>
        <taxon>Actinomycetota</taxon>
        <taxon>Actinomycetes</taxon>
        <taxon>Mycobacteriales</taxon>
        <taxon>Nocardiaceae</taxon>
        <taxon>Rhodococcus</taxon>
    </lineage>
</organism>
<keyword evidence="2" id="KW-1185">Reference proteome</keyword>
<dbReference type="Proteomes" id="UP001597286">
    <property type="component" value="Unassembled WGS sequence"/>
</dbReference>